<keyword evidence="2" id="KW-1003">Cell membrane</keyword>
<feature type="transmembrane region" description="Helical" evidence="6">
    <location>
        <begin position="115"/>
        <end position="136"/>
    </location>
</feature>
<evidence type="ECO:0000256" key="5">
    <source>
        <dbReference type="ARBA" id="ARBA00023136"/>
    </source>
</evidence>
<reference evidence="7 8" key="1">
    <citation type="submission" date="2019-05" db="EMBL/GenBank/DDBJ databases">
        <title>Roseovarius bejariae sp. nov., a moderately halophylic bacterium isolated from a saline soil in Rambla Salada (Murcia).</title>
        <authorList>
            <person name="Castro D.J."/>
            <person name="Gomez-Altuve A."/>
            <person name="Reina J.C."/>
            <person name="Rodriguez M."/>
            <person name="Sampedro I."/>
            <person name="Llamas I."/>
            <person name="Martinez-Checa F."/>
        </authorList>
    </citation>
    <scope>NUCLEOTIDE SEQUENCE [LARGE SCALE GENOMIC DNA]</scope>
    <source>
        <strain evidence="7 8">A21</strain>
    </source>
</reference>
<protein>
    <submittedName>
        <fullName evidence="7">LysE family translocator</fullName>
    </submittedName>
</protein>
<keyword evidence="3 6" id="KW-0812">Transmembrane</keyword>
<comment type="caution">
    <text evidence="7">The sequence shown here is derived from an EMBL/GenBank/DDBJ whole genome shotgun (WGS) entry which is preliminary data.</text>
</comment>
<evidence type="ECO:0000313" key="8">
    <source>
        <dbReference type="Proteomes" id="UP000564704"/>
    </source>
</evidence>
<feature type="transmembrane region" description="Helical" evidence="6">
    <location>
        <begin position="148"/>
        <end position="170"/>
    </location>
</feature>
<evidence type="ECO:0000256" key="6">
    <source>
        <dbReference type="SAM" id="Phobius"/>
    </source>
</evidence>
<dbReference type="PANTHER" id="PTHR30086:SF17">
    <property type="entry name" value="LYSE FAMILY TRANSLOCATOR"/>
    <property type="match status" value="1"/>
</dbReference>
<dbReference type="RefSeq" id="WP_154148344.1">
    <property type="nucleotide sequence ID" value="NZ_SZWE01000001.1"/>
</dbReference>
<keyword evidence="5 6" id="KW-0472">Membrane</keyword>
<keyword evidence="4 6" id="KW-1133">Transmembrane helix</keyword>
<proteinExistence type="predicted"/>
<dbReference type="Pfam" id="PF01810">
    <property type="entry name" value="LysE"/>
    <property type="match status" value="1"/>
</dbReference>
<comment type="subcellular location">
    <subcellularLocation>
        <location evidence="1">Cell membrane</location>
        <topology evidence="1">Multi-pass membrane protein</topology>
    </subcellularLocation>
</comment>
<evidence type="ECO:0000313" key="7">
    <source>
        <dbReference type="EMBL" id="MRU14025.1"/>
    </source>
</evidence>
<dbReference type="OrthoDB" id="9804822at2"/>
<dbReference type="PANTHER" id="PTHR30086">
    <property type="entry name" value="ARGININE EXPORTER PROTEIN ARGO"/>
    <property type="match status" value="1"/>
</dbReference>
<organism evidence="7 8">
    <name type="scientific">Roseovarius bejariae</name>
    <dbReference type="NCBI Taxonomy" id="2576383"/>
    <lineage>
        <taxon>Bacteria</taxon>
        <taxon>Pseudomonadati</taxon>
        <taxon>Pseudomonadota</taxon>
        <taxon>Alphaproteobacteria</taxon>
        <taxon>Rhodobacterales</taxon>
        <taxon>Roseobacteraceae</taxon>
        <taxon>Roseovarius</taxon>
    </lineage>
</organism>
<dbReference type="GO" id="GO:0005886">
    <property type="term" value="C:plasma membrane"/>
    <property type="evidence" value="ECO:0007669"/>
    <property type="project" value="UniProtKB-SubCell"/>
</dbReference>
<evidence type="ECO:0000256" key="4">
    <source>
        <dbReference type="ARBA" id="ARBA00022989"/>
    </source>
</evidence>
<feature type="transmembrane region" description="Helical" evidence="6">
    <location>
        <begin position="6"/>
        <end position="28"/>
    </location>
</feature>
<evidence type="ECO:0000256" key="1">
    <source>
        <dbReference type="ARBA" id="ARBA00004651"/>
    </source>
</evidence>
<name>A0A844CKL9_9RHOB</name>
<feature type="transmembrane region" description="Helical" evidence="6">
    <location>
        <begin position="67"/>
        <end position="88"/>
    </location>
</feature>
<sequence>MELTHLIAFNLTLLAALASPGPAMLLSIRATLSGGRAHGVATGLGLGSMAAIWTLTALLGLDVIFKLFPWAYLAMKITGAAYLLWVAYGMWHSAASPIDTQSSPAPRRRAFRTGLMVNLANPKSVLFAASVLVVIFPPDMTLTNKALIIANHLAVEWIAYSLFALALSTKPARDGYLRLKPILDRTAAAILGMLGLRLLTDR</sequence>
<feature type="transmembrane region" description="Helical" evidence="6">
    <location>
        <begin position="40"/>
        <end position="61"/>
    </location>
</feature>
<evidence type="ECO:0000256" key="2">
    <source>
        <dbReference type="ARBA" id="ARBA00022475"/>
    </source>
</evidence>
<keyword evidence="8" id="KW-1185">Reference proteome</keyword>
<accession>A0A844CKL9</accession>
<evidence type="ECO:0000256" key="3">
    <source>
        <dbReference type="ARBA" id="ARBA00022692"/>
    </source>
</evidence>
<dbReference type="InterPro" id="IPR001123">
    <property type="entry name" value="LeuE-type"/>
</dbReference>
<dbReference type="EMBL" id="SZWE01000001">
    <property type="protein sequence ID" value="MRU14025.1"/>
    <property type="molecule type" value="Genomic_DNA"/>
</dbReference>
<dbReference type="GO" id="GO:0015171">
    <property type="term" value="F:amino acid transmembrane transporter activity"/>
    <property type="evidence" value="ECO:0007669"/>
    <property type="project" value="TreeGrafter"/>
</dbReference>
<dbReference type="AlphaFoldDB" id="A0A844CKL9"/>
<dbReference type="Proteomes" id="UP000564704">
    <property type="component" value="Unassembled WGS sequence"/>
</dbReference>
<gene>
    <name evidence="7" type="ORF">FDP25_01130</name>
</gene>